<keyword evidence="3" id="KW-1185">Reference proteome</keyword>
<dbReference type="EMBL" id="VJMJ01000149">
    <property type="protein sequence ID" value="KAF0730880.1"/>
    <property type="molecule type" value="Genomic_DNA"/>
</dbReference>
<feature type="transmembrane region" description="Helical" evidence="1">
    <location>
        <begin position="332"/>
        <end position="358"/>
    </location>
</feature>
<dbReference type="AlphaFoldDB" id="A0A6G0WTV6"/>
<organism evidence="2 3">
    <name type="scientific">Aphanomyces euteiches</name>
    <dbReference type="NCBI Taxonomy" id="100861"/>
    <lineage>
        <taxon>Eukaryota</taxon>
        <taxon>Sar</taxon>
        <taxon>Stramenopiles</taxon>
        <taxon>Oomycota</taxon>
        <taxon>Saprolegniomycetes</taxon>
        <taxon>Saprolegniales</taxon>
        <taxon>Verrucalvaceae</taxon>
        <taxon>Aphanomyces</taxon>
    </lineage>
</organism>
<reference evidence="2 3" key="1">
    <citation type="submission" date="2019-07" db="EMBL/GenBank/DDBJ databases">
        <title>Genomics analysis of Aphanomyces spp. identifies a new class of oomycete effector associated with host adaptation.</title>
        <authorList>
            <person name="Gaulin E."/>
        </authorList>
    </citation>
    <scope>NUCLEOTIDE SEQUENCE [LARGE SCALE GENOMIC DNA]</scope>
    <source>
        <strain evidence="2 3">ATCC 201684</strain>
    </source>
</reference>
<dbReference type="Proteomes" id="UP000481153">
    <property type="component" value="Unassembled WGS sequence"/>
</dbReference>
<evidence type="ECO:0000256" key="1">
    <source>
        <dbReference type="SAM" id="Phobius"/>
    </source>
</evidence>
<keyword evidence="1" id="KW-0812">Transmembrane</keyword>
<sequence>MAKPDEVRRHRATARCTRWSVIHNVIFFLNLASTPFMAYLTEPRPGEVKVNFMPPWNTFDEFVNVTTAFFSQIYNNHTMDENKVSRRDTDYNMFGIRSDLTIPYEVNGDKVFDILVKMPATLFYGYGVRDYATRFITSNKTIRNQMRPWQICQHEYYMGMTWVEYCLWIEERGVNQYTAWGVSYINEGHGRMWLKFAYRCVLSLYVMRILWKHYYVHYIVLLSNLREFGIASKYTRYDIVVGDPAYSILSDPFMSFAMVVDIWWNIDYISLALMRVTQFQDFWLYMWGCMYLSRYVWFAYLGLRIMSFVVRWRRWESSFAPLDPGLLAITAYIYGGPVISILGTTQALRIFSLLWSFFLPKAESNQAIEAITGRVLIDNS</sequence>
<gene>
    <name evidence="2" type="ORF">Ae201684_011762</name>
</gene>
<dbReference type="VEuPathDB" id="FungiDB:AeMF1_012831"/>
<keyword evidence="1" id="KW-1133">Transmembrane helix</keyword>
<comment type="caution">
    <text evidence="2">The sequence shown here is derived from an EMBL/GenBank/DDBJ whole genome shotgun (WGS) entry which is preliminary data.</text>
</comment>
<name>A0A6G0WTV6_9STRA</name>
<proteinExistence type="predicted"/>
<accession>A0A6G0WTV6</accession>
<evidence type="ECO:0000313" key="3">
    <source>
        <dbReference type="Proteomes" id="UP000481153"/>
    </source>
</evidence>
<feature type="transmembrane region" description="Helical" evidence="1">
    <location>
        <begin position="21"/>
        <end position="40"/>
    </location>
</feature>
<keyword evidence="1" id="KW-0472">Membrane</keyword>
<protein>
    <submittedName>
        <fullName evidence="2">Uncharacterized protein</fullName>
    </submittedName>
</protein>
<evidence type="ECO:0000313" key="2">
    <source>
        <dbReference type="EMBL" id="KAF0730880.1"/>
    </source>
</evidence>